<organism evidence="2 3">
    <name type="scientific">Devosia ureilytica</name>
    <dbReference type="NCBI Taxonomy" id="2952754"/>
    <lineage>
        <taxon>Bacteria</taxon>
        <taxon>Pseudomonadati</taxon>
        <taxon>Pseudomonadota</taxon>
        <taxon>Alphaproteobacteria</taxon>
        <taxon>Hyphomicrobiales</taxon>
        <taxon>Devosiaceae</taxon>
        <taxon>Devosia</taxon>
    </lineage>
</organism>
<sequence>MTFSKNSAADLATGATPKELIDKRIADLPDWRGQKLAQLRRVIHEALPDVEEEWKWGKPVWSHNGLLCTGEVYKASVKTTFPKGASLDDPDHLFNSSMEGNVRRAIDFFEGEIMDEAAFKDLIKAAATANGEAATKKASK</sequence>
<dbReference type="Proteomes" id="UP001060275">
    <property type="component" value="Unassembled WGS sequence"/>
</dbReference>
<protein>
    <submittedName>
        <fullName evidence="2">DUF1801 domain-containing protein</fullName>
    </submittedName>
</protein>
<dbReference type="RefSeq" id="WP_254674643.1">
    <property type="nucleotide sequence ID" value="NZ_JAMWDU010000003.1"/>
</dbReference>
<keyword evidence="3" id="KW-1185">Reference proteome</keyword>
<feature type="domain" description="YdhG-like" evidence="1">
    <location>
        <begin position="33"/>
        <end position="126"/>
    </location>
</feature>
<evidence type="ECO:0000313" key="3">
    <source>
        <dbReference type="Proteomes" id="UP001060275"/>
    </source>
</evidence>
<accession>A0A9Q4FSQ8</accession>
<gene>
    <name evidence="2" type="ORF">NF348_10680</name>
</gene>
<dbReference type="Gene3D" id="3.90.1150.200">
    <property type="match status" value="1"/>
</dbReference>
<reference evidence="2" key="1">
    <citation type="submission" date="2022-06" db="EMBL/GenBank/DDBJ databases">
        <title>Devosia sp. XJ19-45 genome assembly.</title>
        <authorList>
            <person name="Li B."/>
            <person name="Cai M."/>
            <person name="Nie G."/>
            <person name="Li W."/>
        </authorList>
    </citation>
    <scope>NUCLEOTIDE SEQUENCE</scope>
    <source>
        <strain evidence="2">XJ19-45</strain>
    </source>
</reference>
<evidence type="ECO:0000259" key="1">
    <source>
        <dbReference type="Pfam" id="PF08818"/>
    </source>
</evidence>
<dbReference type="Pfam" id="PF08818">
    <property type="entry name" value="DUF1801"/>
    <property type="match status" value="1"/>
</dbReference>
<name>A0A9Q4FSQ8_9HYPH</name>
<dbReference type="AlphaFoldDB" id="A0A9Q4FSQ8"/>
<dbReference type="InterPro" id="IPR014922">
    <property type="entry name" value="YdhG-like"/>
</dbReference>
<dbReference type="EMBL" id="JAMWDU010000003">
    <property type="protein sequence ID" value="MCP8887572.1"/>
    <property type="molecule type" value="Genomic_DNA"/>
</dbReference>
<evidence type="ECO:0000313" key="2">
    <source>
        <dbReference type="EMBL" id="MCP8887572.1"/>
    </source>
</evidence>
<dbReference type="SUPFAM" id="SSF159888">
    <property type="entry name" value="YdhG-like"/>
    <property type="match status" value="1"/>
</dbReference>
<comment type="caution">
    <text evidence="2">The sequence shown here is derived from an EMBL/GenBank/DDBJ whole genome shotgun (WGS) entry which is preliminary data.</text>
</comment>
<proteinExistence type="predicted"/>